<sequence length="180" mass="19755">MTGIFTWIRERSAQLRERPDASEREPDRLPDDGPEPEDTEAAPPAQHGPPPLTGRRTTWLDLIRDVLYSDQAFDHLSKAAPWLVLFAVLVVQGLLWALHFVMRVIDPGTAPSVGQLLARTVAFSLLVGSVWLGKRVIRRLTARSRPGAPAAPEPTANDPVNRTDPPEAETPGPRSGEPQP</sequence>
<evidence type="ECO:0000313" key="3">
    <source>
        <dbReference type="EMBL" id="GGY94979.1"/>
    </source>
</evidence>
<name>A0A918PAX9_9ACTN</name>
<dbReference type="AlphaFoldDB" id="A0A918PAX9"/>
<dbReference type="EMBL" id="BMVW01000001">
    <property type="protein sequence ID" value="GGY94979.1"/>
    <property type="molecule type" value="Genomic_DNA"/>
</dbReference>
<feature type="transmembrane region" description="Helical" evidence="2">
    <location>
        <begin position="82"/>
        <end position="101"/>
    </location>
</feature>
<comment type="caution">
    <text evidence="3">The sequence shown here is derived from an EMBL/GenBank/DDBJ whole genome shotgun (WGS) entry which is preliminary data.</text>
</comment>
<reference evidence="3" key="2">
    <citation type="submission" date="2020-09" db="EMBL/GenBank/DDBJ databases">
        <authorList>
            <person name="Sun Q."/>
            <person name="Ohkuma M."/>
        </authorList>
    </citation>
    <scope>NUCLEOTIDE SEQUENCE</scope>
    <source>
        <strain evidence="3">JCM 4815</strain>
    </source>
</reference>
<feature type="transmembrane region" description="Helical" evidence="2">
    <location>
        <begin position="113"/>
        <end position="133"/>
    </location>
</feature>
<protein>
    <submittedName>
        <fullName evidence="3">Uncharacterized protein</fullName>
    </submittedName>
</protein>
<dbReference type="Proteomes" id="UP000622166">
    <property type="component" value="Unassembled WGS sequence"/>
</dbReference>
<keyword evidence="2" id="KW-1133">Transmembrane helix</keyword>
<accession>A0A918PAX9</accession>
<gene>
    <name evidence="3" type="ORF">GCM10010365_12250</name>
</gene>
<feature type="compositionally biased region" description="Basic and acidic residues" evidence="1">
    <location>
        <begin position="11"/>
        <end position="31"/>
    </location>
</feature>
<feature type="region of interest" description="Disordered" evidence="1">
    <location>
        <begin position="11"/>
        <end position="54"/>
    </location>
</feature>
<keyword evidence="2" id="KW-0472">Membrane</keyword>
<proteinExistence type="predicted"/>
<evidence type="ECO:0000313" key="4">
    <source>
        <dbReference type="Proteomes" id="UP000622166"/>
    </source>
</evidence>
<evidence type="ECO:0000256" key="2">
    <source>
        <dbReference type="SAM" id="Phobius"/>
    </source>
</evidence>
<feature type="region of interest" description="Disordered" evidence="1">
    <location>
        <begin position="142"/>
        <end position="180"/>
    </location>
</feature>
<keyword evidence="4" id="KW-1185">Reference proteome</keyword>
<organism evidence="3 4">
    <name type="scientific">Streptomyces poonensis</name>
    <dbReference type="NCBI Taxonomy" id="68255"/>
    <lineage>
        <taxon>Bacteria</taxon>
        <taxon>Bacillati</taxon>
        <taxon>Actinomycetota</taxon>
        <taxon>Actinomycetes</taxon>
        <taxon>Kitasatosporales</taxon>
        <taxon>Streptomycetaceae</taxon>
        <taxon>Streptomyces</taxon>
    </lineage>
</organism>
<evidence type="ECO:0000256" key="1">
    <source>
        <dbReference type="SAM" id="MobiDB-lite"/>
    </source>
</evidence>
<keyword evidence="2" id="KW-0812">Transmembrane</keyword>
<reference evidence="3" key="1">
    <citation type="journal article" date="2014" name="Int. J. Syst. Evol. Microbiol.">
        <title>Complete genome sequence of Corynebacterium casei LMG S-19264T (=DSM 44701T), isolated from a smear-ripened cheese.</title>
        <authorList>
            <consortium name="US DOE Joint Genome Institute (JGI-PGF)"/>
            <person name="Walter F."/>
            <person name="Albersmeier A."/>
            <person name="Kalinowski J."/>
            <person name="Ruckert C."/>
        </authorList>
    </citation>
    <scope>NUCLEOTIDE SEQUENCE</scope>
    <source>
        <strain evidence="3">JCM 4815</strain>
    </source>
</reference>